<sequence>MCNPIILLPINITWSFVVAPFQSSGVTFSLASLIYRWCELFLIGGRKNNGRFQSSYHKDPKVHD</sequence>
<keyword evidence="2" id="KW-1185">Reference proteome</keyword>
<organism evidence="1 2">
    <name type="scientific">Dendrobium catenatum</name>
    <dbReference type="NCBI Taxonomy" id="906689"/>
    <lineage>
        <taxon>Eukaryota</taxon>
        <taxon>Viridiplantae</taxon>
        <taxon>Streptophyta</taxon>
        <taxon>Embryophyta</taxon>
        <taxon>Tracheophyta</taxon>
        <taxon>Spermatophyta</taxon>
        <taxon>Magnoliopsida</taxon>
        <taxon>Liliopsida</taxon>
        <taxon>Asparagales</taxon>
        <taxon>Orchidaceae</taxon>
        <taxon>Epidendroideae</taxon>
        <taxon>Malaxideae</taxon>
        <taxon>Dendrobiinae</taxon>
        <taxon>Dendrobium</taxon>
    </lineage>
</organism>
<reference evidence="1 2" key="2">
    <citation type="journal article" date="2017" name="Nature">
        <title>The Apostasia genome and the evolution of orchids.</title>
        <authorList>
            <person name="Zhang G.Q."/>
            <person name="Liu K.W."/>
            <person name="Li Z."/>
            <person name="Lohaus R."/>
            <person name="Hsiao Y.Y."/>
            <person name="Niu S.C."/>
            <person name="Wang J.Y."/>
            <person name="Lin Y.C."/>
            <person name="Xu Q."/>
            <person name="Chen L.J."/>
            <person name="Yoshida K."/>
            <person name="Fujiwara S."/>
            <person name="Wang Z.W."/>
            <person name="Zhang Y.Q."/>
            <person name="Mitsuda N."/>
            <person name="Wang M."/>
            <person name="Liu G.H."/>
            <person name="Pecoraro L."/>
            <person name="Huang H.X."/>
            <person name="Xiao X.J."/>
            <person name="Lin M."/>
            <person name="Wu X.Y."/>
            <person name="Wu W.L."/>
            <person name="Chen Y.Y."/>
            <person name="Chang S.B."/>
            <person name="Sakamoto S."/>
            <person name="Ohme-Takagi M."/>
            <person name="Yagi M."/>
            <person name="Zeng S.J."/>
            <person name="Shen C.Y."/>
            <person name="Yeh C.M."/>
            <person name="Luo Y.B."/>
            <person name="Tsai W.C."/>
            <person name="Van de Peer Y."/>
            <person name="Liu Z.J."/>
        </authorList>
    </citation>
    <scope>NUCLEOTIDE SEQUENCE [LARGE SCALE GENOMIC DNA]</scope>
    <source>
        <tissue evidence="1">The whole plant</tissue>
    </source>
</reference>
<reference evidence="1 2" key="1">
    <citation type="journal article" date="2016" name="Sci. Rep.">
        <title>The Dendrobium catenatum Lindl. genome sequence provides insights into polysaccharide synthase, floral development and adaptive evolution.</title>
        <authorList>
            <person name="Zhang G.Q."/>
            <person name="Xu Q."/>
            <person name="Bian C."/>
            <person name="Tsai W.C."/>
            <person name="Yeh C.M."/>
            <person name="Liu K.W."/>
            <person name="Yoshida K."/>
            <person name="Zhang L.S."/>
            <person name="Chang S.B."/>
            <person name="Chen F."/>
            <person name="Shi Y."/>
            <person name="Su Y.Y."/>
            <person name="Zhang Y.Q."/>
            <person name="Chen L.J."/>
            <person name="Yin Y."/>
            <person name="Lin M."/>
            <person name="Huang H."/>
            <person name="Deng H."/>
            <person name="Wang Z.W."/>
            <person name="Zhu S.L."/>
            <person name="Zhao X."/>
            <person name="Deng C."/>
            <person name="Niu S.C."/>
            <person name="Huang J."/>
            <person name="Wang M."/>
            <person name="Liu G.H."/>
            <person name="Yang H.J."/>
            <person name="Xiao X.J."/>
            <person name="Hsiao Y.Y."/>
            <person name="Wu W.L."/>
            <person name="Chen Y.Y."/>
            <person name="Mitsuda N."/>
            <person name="Ohme-Takagi M."/>
            <person name="Luo Y.B."/>
            <person name="Van de Peer Y."/>
            <person name="Liu Z.J."/>
        </authorList>
    </citation>
    <scope>NUCLEOTIDE SEQUENCE [LARGE SCALE GENOMIC DNA]</scope>
    <source>
        <tissue evidence="1">The whole plant</tissue>
    </source>
</reference>
<dbReference type="Proteomes" id="UP000233837">
    <property type="component" value="Unassembled WGS sequence"/>
</dbReference>
<dbReference type="AlphaFoldDB" id="A0A2I0VFH4"/>
<gene>
    <name evidence="1" type="ORF">MA16_Dca029075</name>
</gene>
<name>A0A2I0VFH4_9ASPA</name>
<dbReference type="EMBL" id="KZ504494">
    <property type="protein sequence ID" value="PKU62123.1"/>
    <property type="molecule type" value="Genomic_DNA"/>
</dbReference>
<accession>A0A2I0VFH4</accession>
<evidence type="ECO:0000313" key="2">
    <source>
        <dbReference type="Proteomes" id="UP000233837"/>
    </source>
</evidence>
<evidence type="ECO:0000313" key="1">
    <source>
        <dbReference type="EMBL" id="PKU62123.1"/>
    </source>
</evidence>
<protein>
    <submittedName>
        <fullName evidence="1">Uncharacterized protein</fullName>
    </submittedName>
</protein>
<proteinExistence type="predicted"/>